<reference evidence="4" key="1">
    <citation type="journal article" date="2020" name="mSystems">
        <title>Genome- and Community-Level Interaction Insights into Carbon Utilization and Element Cycling Functions of Hydrothermarchaeota in Hydrothermal Sediment.</title>
        <authorList>
            <person name="Zhou Z."/>
            <person name="Liu Y."/>
            <person name="Xu W."/>
            <person name="Pan J."/>
            <person name="Luo Z.H."/>
            <person name="Li M."/>
        </authorList>
    </citation>
    <scope>NUCLEOTIDE SEQUENCE [LARGE SCALE GENOMIC DNA]</scope>
    <source>
        <strain evidence="4">HyVt-357</strain>
    </source>
</reference>
<keyword evidence="3" id="KW-0472">Membrane</keyword>
<dbReference type="InterPro" id="IPR001753">
    <property type="entry name" value="Enoyl-CoA_hydra/iso"/>
</dbReference>
<dbReference type="PANTHER" id="PTHR11941">
    <property type="entry name" value="ENOYL-COA HYDRATASE-RELATED"/>
    <property type="match status" value="1"/>
</dbReference>
<protein>
    <recommendedName>
        <fullName evidence="5">Enoyl-CoA hydratase/isomerase</fullName>
    </recommendedName>
</protein>
<evidence type="ECO:0000256" key="3">
    <source>
        <dbReference type="SAM" id="Phobius"/>
    </source>
</evidence>
<evidence type="ECO:0000256" key="1">
    <source>
        <dbReference type="ARBA" id="ARBA00005254"/>
    </source>
</evidence>
<dbReference type="SUPFAM" id="SSF52096">
    <property type="entry name" value="ClpP/crotonase"/>
    <property type="match status" value="1"/>
</dbReference>
<gene>
    <name evidence="4" type="ORF">ENI00_16045</name>
</gene>
<feature type="transmembrane region" description="Helical" evidence="3">
    <location>
        <begin position="70"/>
        <end position="89"/>
    </location>
</feature>
<feature type="transmembrane region" description="Helical" evidence="3">
    <location>
        <begin position="101"/>
        <end position="119"/>
    </location>
</feature>
<comment type="caution">
    <text evidence="4">The sequence shown here is derived from an EMBL/GenBank/DDBJ whole genome shotgun (WGS) entry which is preliminary data.</text>
</comment>
<keyword evidence="3" id="KW-1133">Transmembrane helix</keyword>
<dbReference type="InterPro" id="IPR018376">
    <property type="entry name" value="Enoyl-CoA_hyd/isom_CS"/>
</dbReference>
<dbReference type="PROSITE" id="PS00166">
    <property type="entry name" value="ENOYL_COA_HYDRATASE"/>
    <property type="match status" value="1"/>
</dbReference>
<dbReference type="InterPro" id="IPR029045">
    <property type="entry name" value="ClpP/crotonase-like_dom_sf"/>
</dbReference>
<proteinExistence type="inferred from homology"/>
<evidence type="ECO:0008006" key="5">
    <source>
        <dbReference type="Google" id="ProtNLM"/>
    </source>
</evidence>
<dbReference type="AlphaFoldDB" id="A0A831R4E6"/>
<dbReference type="Pfam" id="PF00378">
    <property type="entry name" value="ECH_1"/>
    <property type="match status" value="1"/>
</dbReference>
<accession>A0A831R4E6</accession>
<dbReference type="GO" id="GO:0003824">
    <property type="term" value="F:catalytic activity"/>
    <property type="evidence" value="ECO:0007669"/>
    <property type="project" value="InterPro"/>
</dbReference>
<keyword evidence="3" id="KW-0812">Transmembrane</keyword>
<organism evidence="4">
    <name type="scientific">Marinobacter antarcticus</name>
    <dbReference type="NCBI Taxonomy" id="564117"/>
    <lineage>
        <taxon>Bacteria</taxon>
        <taxon>Pseudomonadati</taxon>
        <taxon>Pseudomonadota</taxon>
        <taxon>Gammaproteobacteria</taxon>
        <taxon>Pseudomonadales</taxon>
        <taxon>Marinobacteraceae</taxon>
        <taxon>Marinobacter</taxon>
    </lineage>
</organism>
<dbReference type="EMBL" id="DRGY01000133">
    <property type="protein sequence ID" value="HEA53778.1"/>
    <property type="molecule type" value="Genomic_DNA"/>
</dbReference>
<dbReference type="CDD" id="cd06558">
    <property type="entry name" value="crotonase-like"/>
    <property type="match status" value="1"/>
</dbReference>
<comment type="similarity">
    <text evidence="1 2">Belongs to the enoyl-CoA hydratase/isomerase family.</text>
</comment>
<feature type="transmembrane region" description="Helical" evidence="3">
    <location>
        <begin position="125"/>
        <end position="143"/>
    </location>
</feature>
<dbReference type="Gene3D" id="3.90.226.10">
    <property type="entry name" value="2-enoyl-CoA Hydratase, Chain A, domain 1"/>
    <property type="match status" value="1"/>
</dbReference>
<name>A0A831R4E6_9GAMM</name>
<dbReference type="PANTHER" id="PTHR11941:SF54">
    <property type="entry name" value="ENOYL-COA HYDRATASE, MITOCHONDRIAL"/>
    <property type="match status" value="1"/>
</dbReference>
<dbReference type="Proteomes" id="UP000885748">
    <property type="component" value="Unassembled WGS sequence"/>
</dbReference>
<sequence length="149" mass="15983">MEADEAIRVIVITGNDKAFAAGADISEVQALSFLRAYGAFYFSNWESVARCQKPVIAAVAGLALGGGCELAMMCDLLIAAISPLFVGGWNPLDQGWLMAKILRLLGYIAAGLFALKLTVARPVRIIAAVLALFQVSFIFHLAMTKLVMF</sequence>
<dbReference type="GO" id="GO:0006635">
    <property type="term" value="P:fatty acid beta-oxidation"/>
    <property type="evidence" value="ECO:0007669"/>
    <property type="project" value="TreeGrafter"/>
</dbReference>
<evidence type="ECO:0000313" key="4">
    <source>
        <dbReference type="EMBL" id="HEA53778.1"/>
    </source>
</evidence>
<evidence type="ECO:0000256" key="2">
    <source>
        <dbReference type="RuleBase" id="RU003707"/>
    </source>
</evidence>